<dbReference type="InterPro" id="IPR052160">
    <property type="entry name" value="Gypsy_RT_Integrase-like"/>
</dbReference>
<dbReference type="EMBL" id="BKCJ010153126">
    <property type="protein sequence ID" value="GEY11768.1"/>
    <property type="molecule type" value="Genomic_DNA"/>
</dbReference>
<dbReference type="GO" id="GO:0003964">
    <property type="term" value="F:RNA-directed DNA polymerase activity"/>
    <property type="evidence" value="ECO:0007669"/>
    <property type="project" value="UniProtKB-KW"/>
</dbReference>
<keyword evidence="1" id="KW-0548">Nucleotidyltransferase</keyword>
<protein>
    <submittedName>
        <fullName evidence="1">Reverse transcriptase domain-containing protein</fullName>
    </submittedName>
</protein>
<reference evidence="1" key="1">
    <citation type="journal article" date="2019" name="Sci. Rep.">
        <title>Draft genome of Tanacetum cinerariifolium, the natural source of mosquito coil.</title>
        <authorList>
            <person name="Yamashiro T."/>
            <person name="Shiraishi A."/>
            <person name="Satake H."/>
            <person name="Nakayama K."/>
        </authorList>
    </citation>
    <scope>NUCLEOTIDE SEQUENCE</scope>
</reference>
<dbReference type="InterPro" id="IPR012337">
    <property type="entry name" value="RNaseH-like_sf"/>
</dbReference>
<dbReference type="PANTHER" id="PTHR47266">
    <property type="entry name" value="ENDONUCLEASE-RELATED"/>
    <property type="match status" value="1"/>
</dbReference>
<sequence length="274" mass="30572">MRNKGCASWDLGQMHMGRSGQGVAGIGSKRTWGGRGVIWKGSGGLQLYGSSSGRRVNSTHLLAGNLVGVLFGMHADPRSVVAKSLGLGYYWPTIHAEARKLIRECKSCQVYRPVLRNLQQNLTPITSPWPFYKWRIDIAGPFPEGPGKVKFLIVAIDYFTKWIEAKHVANITGAQHPQANGLVEKANRSLGEGIKAWLDERIKSWLEEISHVLWAHHTMVKSINGETPFSLTYGTKAVNPVEIDMPTLRTAYVDMIKNNEALEINLDLLEERRE</sequence>
<dbReference type="InterPro" id="IPR036397">
    <property type="entry name" value="RNaseH_sf"/>
</dbReference>
<organism evidence="1">
    <name type="scientific">Tanacetum cinerariifolium</name>
    <name type="common">Dalmatian daisy</name>
    <name type="synonym">Chrysanthemum cinerariifolium</name>
    <dbReference type="NCBI Taxonomy" id="118510"/>
    <lineage>
        <taxon>Eukaryota</taxon>
        <taxon>Viridiplantae</taxon>
        <taxon>Streptophyta</taxon>
        <taxon>Embryophyta</taxon>
        <taxon>Tracheophyta</taxon>
        <taxon>Spermatophyta</taxon>
        <taxon>Magnoliopsida</taxon>
        <taxon>eudicotyledons</taxon>
        <taxon>Gunneridae</taxon>
        <taxon>Pentapetalae</taxon>
        <taxon>asterids</taxon>
        <taxon>campanulids</taxon>
        <taxon>Asterales</taxon>
        <taxon>Asteraceae</taxon>
        <taxon>Asteroideae</taxon>
        <taxon>Anthemideae</taxon>
        <taxon>Anthemidinae</taxon>
        <taxon>Tanacetum</taxon>
    </lineage>
</organism>
<gene>
    <name evidence="1" type="ORF">Tci_383742</name>
</gene>
<dbReference type="GO" id="GO:0003676">
    <property type="term" value="F:nucleic acid binding"/>
    <property type="evidence" value="ECO:0007669"/>
    <property type="project" value="InterPro"/>
</dbReference>
<dbReference type="Gene3D" id="3.30.420.10">
    <property type="entry name" value="Ribonuclease H-like superfamily/Ribonuclease H"/>
    <property type="match status" value="2"/>
</dbReference>
<evidence type="ECO:0000313" key="1">
    <source>
        <dbReference type="EMBL" id="GEY11768.1"/>
    </source>
</evidence>
<keyword evidence="1" id="KW-0695">RNA-directed DNA polymerase</keyword>
<proteinExistence type="predicted"/>
<comment type="caution">
    <text evidence="1">The sequence shown here is derived from an EMBL/GenBank/DDBJ whole genome shotgun (WGS) entry which is preliminary data.</text>
</comment>
<accession>A0A699HK70</accession>
<name>A0A699HK70_TANCI</name>
<keyword evidence="1" id="KW-0808">Transferase</keyword>
<dbReference type="SUPFAM" id="SSF53098">
    <property type="entry name" value="Ribonuclease H-like"/>
    <property type="match status" value="1"/>
</dbReference>
<dbReference type="AlphaFoldDB" id="A0A699HK70"/>